<dbReference type="Proteomes" id="UP001066276">
    <property type="component" value="Chromosome 2_1"/>
</dbReference>
<keyword evidence="3" id="KW-1185">Reference proteome</keyword>
<name>A0AAV7VD25_PLEWA</name>
<evidence type="ECO:0000256" key="1">
    <source>
        <dbReference type="SAM" id="MobiDB-lite"/>
    </source>
</evidence>
<dbReference type="AlphaFoldDB" id="A0AAV7VD25"/>
<gene>
    <name evidence="2" type="ORF">NDU88_002378</name>
</gene>
<protein>
    <submittedName>
        <fullName evidence="2">Uncharacterized protein</fullName>
    </submittedName>
</protein>
<organism evidence="2 3">
    <name type="scientific">Pleurodeles waltl</name>
    <name type="common">Iberian ribbed newt</name>
    <dbReference type="NCBI Taxonomy" id="8319"/>
    <lineage>
        <taxon>Eukaryota</taxon>
        <taxon>Metazoa</taxon>
        <taxon>Chordata</taxon>
        <taxon>Craniata</taxon>
        <taxon>Vertebrata</taxon>
        <taxon>Euteleostomi</taxon>
        <taxon>Amphibia</taxon>
        <taxon>Batrachia</taxon>
        <taxon>Caudata</taxon>
        <taxon>Salamandroidea</taxon>
        <taxon>Salamandridae</taxon>
        <taxon>Pleurodelinae</taxon>
        <taxon>Pleurodeles</taxon>
    </lineage>
</organism>
<reference evidence="2" key="1">
    <citation type="journal article" date="2022" name="bioRxiv">
        <title>Sequencing and chromosome-scale assembly of the giantPleurodeles waltlgenome.</title>
        <authorList>
            <person name="Brown T."/>
            <person name="Elewa A."/>
            <person name="Iarovenko S."/>
            <person name="Subramanian E."/>
            <person name="Araus A.J."/>
            <person name="Petzold A."/>
            <person name="Susuki M."/>
            <person name="Suzuki K.-i.T."/>
            <person name="Hayashi T."/>
            <person name="Toyoda A."/>
            <person name="Oliveira C."/>
            <person name="Osipova E."/>
            <person name="Leigh N.D."/>
            <person name="Simon A."/>
            <person name="Yun M.H."/>
        </authorList>
    </citation>
    <scope>NUCLEOTIDE SEQUENCE</scope>
    <source>
        <strain evidence="2">20211129_DDA</strain>
        <tissue evidence="2">Liver</tissue>
    </source>
</reference>
<accession>A0AAV7VD25</accession>
<sequence length="108" mass="11140">MPTFPGYPGPDTGQVAGEHVAAGGTVPGDQGGLEGHQHHTGRVRADTANTMREAVTPHRASATSRTNEQPSTSAAASGQEAPPQVQQATSTPPPAEGEPPRKRSLRSR</sequence>
<evidence type="ECO:0000313" key="2">
    <source>
        <dbReference type="EMBL" id="KAJ1198539.1"/>
    </source>
</evidence>
<proteinExistence type="predicted"/>
<feature type="region of interest" description="Disordered" evidence="1">
    <location>
        <begin position="1"/>
        <end position="108"/>
    </location>
</feature>
<feature type="compositionally biased region" description="Polar residues" evidence="1">
    <location>
        <begin position="61"/>
        <end position="76"/>
    </location>
</feature>
<comment type="caution">
    <text evidence="2">The sequence shown here is derived from an EMBL/GenBank/DDBJ whole genome shotgun (WGS) entry which is preliminary data.</text>
</comment>
<evidence type="ECO:0000313" key="3">
    <source>
        <dbReference type="Proteomes" id="UP001066276"/>
    </source>
</evidence>
<dbReference type="EMBL" id="JANPWB010000003">
    <property type="protein sequence ID" value="KAJ1198539.1"/>
    <property type="molecule type" value="Genomic_DNA"/>
</dbReference>
<feature type="compositionally biased region" description="Gly residues" evidence="1">
    <location>
        <begin position="25"/>
        <end position="34"/>
    </location>
</feature>